<name>A0A8S5N9K9_9CAUD</name>
<dbReference type="EMBL" id="BK015098">
    <property type="protein sequence ID" value="DAD90952.1"/>
    <property type="molecule type" value="Genomic_DNA"/>
</dbReference>
<protein>
    <submittedName>
        <fullName evidence="1">U1 small nuclear ribonucleoprotein</fullName>
    </submittedName>
</protein>
<reference evidence="1" key="1">
    <citation type="journal article" date="2021" name="Proc. Natl. Acad. Sci. U.S.A.">
        <title>A Catalog of Tens of Thousands of Viruses from Human Metagenomes Reveals Hidden Associations with Chronic Diseases.</title>
        <authorList>
            <person name="Tisza M.J."/>
            <person name="Buck C.B."/>
        </authorList>
    </citation>
    <scope>NUCLEOTIDE SEQUENCE</scope>
    <source>
        <strain evidence="1">CtkBO7</strain>
    </source>
</reference>
<evidence type="ECO:0000313" key="1">
    <source>
        <dbReference type="EMBL" id="DAD90952.1"/>
    </source>
</evidence>
<accession>A0A8S5N9K9</accession>
<dbReference type="GO" id="GO:1990904">
    <property type="term" value="C:ribonucleoprotein complex"/>
    <property type="evidence" value="ECO:0007669"/>
    <property type="project" value="UniProtKB-KW"/>
</dbReference>
<proteinExistence type="predicted"/>
<sequence>MDELNKTAVNDYSNIPVKYYCEYCGSELSDNGRCPTEDCIHNLILDVLGDENAESEG</sequence>
<organism evidence="1">
    <name type="scientific">Siphoviridae sp. ctkBO7</name>
    <dbReference type="NCBI Taxonomy" id="2826441"/>
    <lineage>
        <taxon>Viruses</taxon>
        <taxon>Duplodnaviria</taxon>
        <taxon>Heunggongvirae</taxon>
        <taxon>Uroviricota</taxon>
        <taxon>Caudoviricetes</taxon>
    </lineage>
</organism>
<keyword evidence="1" id="KW-0687">Ribonucleoprotein</keyword>